<reference evidence="6 7" key="1">
    <citation type="submission" date="2016-10" db="EMBL/GenBank/DDBJ databases">
        <authorList>
            <person name="de Groot N.N."/>
        </authorList>
    </citation>
    <scope>NUCLEOTIDE SEQUENCE [LARGE SCALE GENOMIC DNA]</scope>
    <source>
        <strain evidence="6 7">HLD2</strain>
    </source>
</reference>
<evidence type="ECO:0000256" key="2">
    <source>
        <dbReference type="ARBA" id="ARBA00023125"/>
    </source>
</evidence>
<dbReference type="GO" id="GO:0016301">
    <property type="term" value="F:kinase activity"/>
    <property type="evidence" value="ECO:0007669"/>
    <property type="project" value="UniProtKB-KW"/>
</dbReference>
<protein>
    <submittedName>
        <fullName evidence="6">cAMP-binding domain of CRP or a regulatory subunit of cAMP-dependent protein kinases</fullName>
    </submittedName>
</protein>
<dbReference type="GO" id="GO:0005829">
    <property type="term" value="C:cytosol"/>
    <property type="evidence" value="ECO:0007669"/>
    <property type="project" value="TreeGrafter"/>
</dbReference>
<evidence type="ECO:0000259" key="5">
    <source>
        <dbReference type="PROSITE" id="PS51063"/>
    </source>
</evidence>
<keyword evidence="7" id="KW-1185">Reference proteome</keyword>
<dbReference type="PROSITE" id="PS50042">
    <property type="entry name" value="CNMP_BINDING_3"/>
    <property type="match status" value="1"/>
</dbReference>
<feature type="domain" description="Cyclic nucleotide-binding" evidence="4">
    <location>
        <begin position="16"/>
        <end position="137"/>
    </location>
</feature>
<evidence type="ECO:0000256" key="3">
    <source>
        <dbReference type="ARBA" id="ARBA00023163"/>
    </source>
</evidence>
<evidence type="ECO:0000313" key="7">
    <source>
        <dbReference type="Proteomes" id="UP000199648"/>
    </source>
</evidence>
<dbReference type="OrthoDB" id="9777588at2"/>
<dbReference type="GO" id="GO:0003677">
    <property type="term" value="F:DNA binding"/>
    <property type="evidence" value="ECO:0007669"/>
    <property type="project" value="UniProtKB-KW"/>
</dbReference>
<keyword evidence="6" id="KW-0418">Kinase</keyword>
<dbReference type="Gene3D" id="2.60.120.10">
    <property type="entry name" value="Jelly Rolls"/>
    <property type="match status" value="1"/>
</dbReference>
<dbReference type="CDD" id="cd00038">
    <property type="entry name" value="CAP_ED"/>
    <property type="match status" value="1"/>
</dbReference>
<dbReference type="SMART" id="SM00419">
    <property type="entry name" value="HTH_CRP"/>
    <property type="match status" value="1"/>
</dbReference>
<dbReference type="STRING" id="415747.SAMN03097708_01909"/>
<dbReference type="InterPro" id="IPR012318">
    <property type="entry name" value="HTH_CRP"/>
</dbReference>
<accession>A0A1G5QEQ6</accession>
<dbReference type="PANTHER" id="PTHR24567:SF68">
    <property type="entry name" value="DNA-BINDING TRANSCRIPTIONAL DUAL REGULATOR CRP"/>
    <property type="match status" value="1"/>
</dbReference>
<dbReference type="AlphaFoldDB" id="A0A1G5QEQ6"/>
<dbReference type="PANTHER" id="PTHR24567">
    <property type="entry name" value="CRP FAMILY TRANSCRIPTIONAL REGULATORY PROTEIN"/>
    <property type="match status" value="1"/>
</dbReference>
<dbReference type="InterPro" id="IPR018490">
    <property type="entry name" value="cNMP-bd_dom_sf"/>
</dbReference>
<dbReference type="InterPro" id="IPR000595">
    <property type="entry name" value="cNMP-bd_dom"/>
</dbReference>
<dbReference type="InterPro" id="IPR036388">
    <property type="entry name" value="WH-like_DNA-bd_sf"/>
</dbReference>
<dbReference type="RefSeq" id="WP_092995935.1">
    <property type="nucleotide sequence ID" value="NZ_FMWD01000005.1"/>
</dbReference>
<keyword evidence="6" id="KW-0808">Transferase</keyword>
<keyword evidence="1" id="KW-0805">Transcription regulation</keyword>
<dbReference type="SUPFAM" id="SSF46785">
    <property type="entry name" value="Winged helix' DNA-binding domain"/>
    <property type="match status" value="1"/>
</dbReference>
<dbReference type="PROSITE" id="PS51063">
    <property type="entry name" value="HTH_CRP_2"/>
    <property type="match status" value="1"/>
</dbReference>
<feature type="domain" description="HTH crp-type" evidence="5">
    <location>
        <begin position="151"/>
        <end position="217"/>
    </location>
</feature>
<dbReference type="SMART" id="SM00100">
    <property type="entry name" value="cNMP"/>
    <property type="match status" value="1"/>
</dbReference>
<evidence type="ECO:0000256" key="1">
    <source>
        <dbReference type="ARBA" id="ARBA00023015"/>
    </source>
</evidence>
<dbReference type="Proteomes" id="UP000199648">
    <property type="component" value="Unassembled WGS sequence"/>
</dbReference>
<gene>
    <name evidence="6" type="ORF">SAMN03097708_01909</name>
</gene>
<sequence>MHNIVGISQELKGIYLFSGLSEEQTETLLEYAAYQELQHGERLFSHGDPSERFFWLRSGLIKLTRLSADGEEKVVELIRAGQVFGEAIAFMERQEYPVNAEAIERSEVVGFESRRFLNLLRTSPDSCFRLLAGLSMRLHSQINEIDRLTLHNATARVIGYLLDQPRDGDRILLGSPKHLLASRLSIQPETLSRIFGRLNRDGLIKVEGQTIYVQDAEELRRFFERQ</sequence>
<dbReference type="GO" id="GO:0003700">
    <property type="term" value="F:DNA-binding transcription factor activity"/>
    <property type="evidence" value="ECO:0007669"/>
    <property type="project" value="TreeGrafter"/>
</dbReference>
<organism evidence="6 7">
    <name type="scientific">Thiohalomonas denitrificans</name>
    <dbReference type="NCBI Taxonomy" id="415747"/>
    <lineage>
        <taxon>Bacteria</taxon>
        <taxon>Pseudomonadati</taxon>
        <taxon>Pseudomonadota</taxon>
        <taxon>Gammaproteobacteria</taxon>
        <taxon>Thiohalomonadales</taxon>
        <taxon>Thiohalomonadaceae</taxon>
        <taxon>Thiohalomonas</taxon>
    </lineage>
</organism>
<dbReference type="Pfam" id="PF13545">
    <property type="entry name" value="HTH_Crp_2"/>
    <property type="match status" value="1"/>
</dbReference>
<keyword evidence="2" id="KW-0238">DNA-binding</keyword>
<proteinExistence type="predicted"/>
<name>A0A1G5QEQ6_9GAMM</name>
<evidence type="ECO:0000259" key="4">
    <source>
        <dbReference type="PROSITE" id="PS50042"/>
    </source>
</evidence>
<dbReference type="SUPFAM" id="SSF51206">
    <property type="entry name" value="cAMP-binding domain-like"/>
    <property type="match status" value="1"/>
</dbReference>
<dbReference type="InterPro" id="IPR050397">
    <property type="entry name" value="Env_Response_Regulators"/>
</dbReference>
<dbReference type="InterPro" id="IPR014710">
    <property type="entry name" value="RmlC-like_jellyroll"/>
</dbReference>
<dbReference type="Gene3D" id="1.10.10.10">
    <property type="entry name" value="Winged helix-like DNA-binding domain superfamily/Winged helix DNA-binding domain"/>
    <property type="match status" value="1"/>
</dbReference>
<keyword evidence="3" id="KW-0804">Transcription</keyword>
<dbReference type="EMBL" id="FMWD01000005">
    <property type="protein sequence ID" value="SCZ59699.1"/>
    <property type="molecule type" value="Genomic_DNA"/>
</dbReference>
<evidence type="ECO:0000313" key="6">
    <source>
        <dbReference type="EMBL" id="SCZ59699.1"/>
    </source>
</evidence>
<dbReference type="Pfam" id="PF00027">
    <property type="entry name" value="cNMP_binding"/>
    <property type="match status" value="1"/>
</dbReference>
<dbReference type="InterPro" id="IPR036390">
    <property type="entry name" value="WH_DNA-bd_sf"/>
</dbReference>